<dbReference type="PANTHER" id="PTHR11474:SF76">
    <property type="entry name" value="SHKT DOMAIN-CONTAINING PROTEIN"/>
    <property type="match status" value="1"/>
</dbReference>
<dbReference type="InterPro" id="IPR002227">
    <property type="entry name" value="Tyrosinase_Cu-bd"/>
</dbReference>
<dbReference type="Proteomes" id="UP000799536">
    <property type="component" value="Unassembled WGS sequence"/>
</dbReference>
<keyword evidence="8" id="KW-0470">Melanin biosynthesis</keyword>
<feature type="domain" description="Tyrosinase copper-binding" evidence="13">
    <location>
        <begin position="307"/>
        <end position="318"/>
    </location>
</feature>
<gene>
    <name evidence="14" type="ORF">GQ43DRAFT_444514</name>
</gene>
<evidence type="ECO:0000256" key="2">
    <source>
        <dbReference type="ARBA" id="ARBA00009928"/>
    </source>
</evidence>
<dbReference type="GO" id="GO:0046872">
    <property type="term" value="F:metal ion binding"/>
    <property type="evidence" value="ECO:0007669"/>
    <property type="project" value="UniProtKB-KW"/>
</dbReference>
<evidence type="ECO:0000256" key="1">
    <source>
        <dbReference type="ARBA" id="ARBA00001973"/>
    </source>
</evidence>
<dbReference type="EMBL" id="ML994275">
    <property type="protein sequence ID" value="KAF2197120.1"/>
    <property type="molecule type" value="Genomic_DNA"/>
</dbReference>
<dbReference type="PROSITE" id="PS00498">
    <property type="entry name" value="TYROSINASE_2"/>
    <property type="match status" value="1"/>
</dbReference>
<dbReference type="Pfam" id="PF00264">
    <property type="entry name" value="Tyrosinase"/>
    <property type="match status" value="1"/>
</dbReference>
<accession>A0A9P4MUJ7</accession>
<sequence>MTEPVKGWKDVLATGCKVPEGKSVPPRKELSKLSEEEWYLYVEGLKRFQAEPIDDEHPLSYFQIAGIHGLPYQTWPNMSFNTDGPEKMAESGFCTHNSIRFLTWHRPYLALFESALHAHVKAAAKEIKSPDREKYVAVADTFRMPYWDWARRTEDHFPREALHDKVKTVAPRSEASTRRKDTYNPLHHYPFPSGVPKDITKGYESTVRWPDYPDAEERLEARINTFYNNVDQPERFPSRNLTERVAYILLAYRRFGSMSNNAWRSKDPNDKIKDAENWGSLEGIHNAVHNYTGDTGHMGGIETSAFDPVFWLHHTNIDRLFAIWQALQQDKAEDVTYVTDKLSEENTFALPRGQLEGIDTPLYPFRKTEKEWYTSKTTVRCEEFGYTYPEIVGIDETPTAPQKAGLVRTISEYYAPLPKAILKSKQRKKTAGIEMLPNAHILKEIAEKGLPANAAEMLNLAANLPPTEVLVEESMAKPALRDLAPENKYLEWLVNIKAERHTLDGDYAVHIFLGPVEEEDPFLWPTSPYHVGIFAPLGQAHSTGCSKCQQDQADHTQVTDQIPLTIALVERYFAELIHDLSKDSVTDYLQKNLHWKVLKGGRTVVKDRSAVAGLTVFVVSNEVTLPEDEYQLPIYADTVTVYPEITTKKDSSEGRGEGTGLTENDLSSSGSMEL</sequence>
<dbReference type="InterPro" id="IPR008922">
    <property type="entry name" value="Di-copper_centre_dom_sf"/>
</dbReference>
<feature type="domain" description="Tyrosinase copper-binding" evidence="12">
    <location>
        <begin position="96"/>
        <end position="113"/>
    </location>
</feature>
<proteinExistence type="inferred from homology"/>
<evidence type="ECO:0000256" key="4">
    <source>
        <dbReference type="ARBA" id="ARBA00022723"/>
    </source>
</evidence>
<comment type="cofactor">
    <cofactor evidence="1">
        <name>Cu(2+)</name>
        <dbReference type="ChEBI" id="CHEBI:29036"/>
    </cofactor>
</comment>
<organism evidence="14 15">
    <name type="scientific">Delitschia confertaspora ATCC 74209</name>
    <dbReference type="NCBI Taxonomy" id="1513339"/>
    <lineage>
        <taxon>Eukaryota</taxon>
        <taxon>Fungi</taxon>
        <taxon>Dikarya</taxon>
        <taxon>Ascomycota</taxon>
        <taxon>Pezizomycotina</taxon>
        <taxon>Dothideomycetes</taxon>
        <taxon>Pleosporomycetidae</taxon>
        <taxon>Pleosporales</taxon>
        <taxon>Delitschiaceae</taxon>
        <taxon>Delitschia</taxon>
    </lineage>
</organism>
<feature type="compositionally biased region" description="Polar residues" evidence="11">
    <location>
        <begin position="661"/>
        <end position="674"/>
    </location>
</feature>
<evidence type="ECO:0000256" key="10">
    <source>
        <dbReference type="ARBA" id="ARBA00048881"/>
    </source>
</evidence>
<evidence type="ECO:0000256" key="5">
    <source>
        <dbReference type="ARBA" id="ARBA00023002"/>
    </source>
</evidence>
<dbReference type="OrthoDB" id="6132182at2759"/>
<reference evidence="14" key="1">
    <citation type="journal article" date="2020" name="Stud. Mycol.">
        <title>101 Dothideomycetes genomes: a test case for predicting lifestyles and emergence of pathogens.</title>
        <authorList>
            <person name="Haridas S."/>
            <person name="Albert R."/>
            <person name="Binder M."/>
            <person name="Bloem J."/>
            <person name="Labutti K."/>
            <person name="Salamov A."/>
            <person name="Andreopoulos B."/>
            <person name="Baker S."/>
            <person name="Barry K."/>
            <person name="Bills G."/>
            <person name="Bluhm B."/>
            <person name="Cannon C."/>
            <person name="Castanera R."/>
            <person name="Culley D."/>
            <person name="Daum C."/>
            <person name="Ezra D."/>
            <person name="Gonzalez J."/>
            <person name="Henrissat B."/>
            <person name="Kuo A."/>
            <person name="Liang C."/>
            <person name="Lipzen A."/>
            <person name="Lutzoni F."/>
            <person name="Magnuson J."/>
            <person name="Mondo S."/>
            <person name="Nolan M."/>
            <person name="Ohm R."/>
            <person name="Pangilinan J."/>
            <person name="Park H.-J."/>
            <person name="Ramirez L."/>
            <person name="Alfaro M."/>
            <person name="Sun H."/>
            <person name="Tritt A."/>
            <person name="Yoshinaga Y."/>
            <person name="Zwiers L.-H."/>
            <person name="Turgeon B."/>
            <person name="Goodwin S."/>
            <person name="Spatafora J."/>
            <person name="Crous P."/>
            <person name="Grigoriev I."/>
        </authorList>
    </citation>
    <scope>NUCLEOTIDE SEQUENCE</scope>
    <source>
        <strain evidence="14">ATCC 74209</strain>
    </source>
</reference>
<protein>
    <recommendedName>
        <fullName evidence="3">tyrosinase</fullName>
        <ecNumber evidence="3">1.14.18.1</ecNumber>
    </recommendedName>
</protein>
<comment type="catalytic activity">
    <reaction evidence="10">
        <text>L-tyrosine + O2 = L-dopaquinone + H2O</text>
        <dbReference type="Rhea" id="RHEA:18117"/>
        <dbReference type="ChEBI" id="CHEBI:15377"/>
        <dbReference type="ChEBI" id="CHEBI:15379"/>
        <dbReference type="ChEBI" id="CHEBI:57924"/>
        <dbReference type="ChEBI" id="CHEBI:58315"/>
        <dbReference type="EC" id="1.14.18.1"/>
    </reaction>
</comment>
<keyword evidence="4" id="KW-0479">Metal-binding</keyword>
<evidence type="ECO:0000256" key="6">
    <source>
        <dbReference type="ARBA" id="ARBA00023008"/>
    </source>
</evidence>
<keyword evidence="15" id="KW-1185">Reference proteome</keyword>
<evidence type="ECO:0000256" key="8">
    <source>
        <dbReference type="ARBA" id="ARBA00023101"/>
    </source>
</evidence>
<comment type="caution">
    <text evidence="14">The sequence shown here is derived from an EMBL/GenBank/DDBJ whole genome shotgun (WGS) entry which is preliminary data.</text>
</comment>
<comment type="similarity">
    <text evidence="2">Belongs to the tyrosinase family.</text>
</comment>
<dbReference type="InterPro" id="IPR041640">
    <property type="entry name" value="Tyrosinase_C"/>
</dbReference>
<evidence type="ECO:0000256" key="9">
    <source>
        <dbReference type="ARBA" id="ARBA00048233"/>
    </source>
</evidence>
<dbReference type="AlphaFoldDB" id="A0A9P4MUJ7"/>
<dbReference type="SUPFAM" id="SSF48056">
    <property type="entry name" value="Di-copper centre-containing domain"/>
    <property type="match status" value="1"/>
</dbReference>
<feature type="compositionally biased region" description="Basic and acidic residues" evidence="11">
    <location>
        <begin position="646"/>
        <end position="656"/>
    </location>
</feature>
<dbReference type="PRINTS" id="PR00092">
    <property type="entry name" value="TYROSINASE"/>
</dbReference>
<keyword evidence="7" id="KW-0503">Monooxygenase</keyword>
<comment type="catalytic activity">
    <reaction evidence="9">
        <text>2 L-dopa + O2 = 2 L-dopaquinone + 2 H2O</text>
        <dbReference type="Rhea" id="RHEA:34287"/>
        <dbReference type="ChEBI" id="CHEBI:15377"/>
        <dbReference type="ChEBI" id="CHEBI:15379"/>
        <dbReference type="ChEBI" id="CHEBI:57504"/>
        <dbReference type="ChEBI" id="CHEBI:57924"/>
        <dbReference type="EC" id="1.14.18.1"/>
    </reaction>
</comment>
<dbReference type="PROSITE" id="PS00497">
    <property type="entry name" value="TYROSINASE_1"/>
    <property type="match status" value="1"/>
</dbReference>
<dbReference type="PANTHER" id="PTHR11474">
    <property type="entry name" value="TYROSINASE FAMILY MEMBER"/>
    <property type="match status" value="1"/>
</dbReference>
<dbReference type="GO" id="GO:0004503">
    <property type="term" value="F:tyrosinase activity"/>
    <property type="evidence" value="ECO:0007669"/>
    <property type="project" value="UniProtKB-EC"/>
</dbReference>
<keyword evidence="5" id="KW-0560">Oxidoreductase</keyword>
<dbReference type="Gene3D" id="2.60.310.20">
    <property type="match status" value="1"/>
</dbReference>
<dbReference type="InterPro" id="IPR050316">
    <property type="entry name" value="Tyrosinase/Hemocyanin"/>
</dbReference>
<dbReference type="EC" id="1.14.18.1" evidence="3"/>
<name>A0A9P4MUJ7_9PLEO</name>
<evidence type="ECO:0000256" key="11">
    <source>
        <dbReference type="SAM" id="MobiDB-lite"/>
    </source>
</evidence>
<evidence type="ECO:0000259" key="13">
    <source>
        <dbReference type="PROSITE" id="PS00498"/>
    </source>
</evidence>
<dbReference type="Pfam" id="PF18132">
    <property type="entry name" value="Tyrosinase_C"/>
    <property type="match status" value="1"/>
</dbReference>
<evidence type="ECO:0000313" key="15">
    <source>
        <dbReference type="Proteomes" id="UP000799536"/>
    </source>
</evidence>
<feature type="region of interest" description="Disordered" evidence="11">
    <location>
        <begin position="168"/>
        <end position="187"/>
    </location>
</feature>
<dbReference type="GO" id="GO:0042438">
    <property type="term" value="P:melanin biosynthetic process"/>
    <property type="evidence" value="ECO:0007669"/>
    <property type="project" value="UniProtKB-KW"/>
</dbReference>
<keyword evidence="6" id="KW-0186">Copper</keyword>
<evidence type="ECO:0000256" key="7">
    <source>
        <dbReference type="ARBA" id="ARBA00023033"/>
    </source>
</evidence>
<evidence type="ECO:0000313" key="14">
    <source>
        <dbReference type="EMBL" id="KAF2197120.1"/>
    </source>
</evidence>
<feature type="region of interest" description="Disordered" evidence="11">
    <location>
        <begin position="646"/>
        <end position="674"/>
    </location>
</feature>
<evidence type="ECO:0000259" key="12">
    <source>
        <dbReference type="PROSITE" id="PS00497"/>
    </source>
</evidence>
<dbReference type="Gene3D" id="1.10.1280.10">
    <property type="entry name" value="Di-copper center containing domain from catechol oxidase"/>
    <property type="match status" value="1"/>
</dbReference>
<evidence type="ECO:0000256" key="3">
    <source>
        <dbReference type="ARBA" id="ARBA00011906"/>
    </source>
</evidence>